<evidence type="ECO:0000313" key="1">
    <source>
        <dbReference type="EMBL" id="CAB4156641.1"/>
    </source>
</evidence>
<proteinExistence type="predicted"/>
<accession>A0A6J5NGJ2</accession>
<sequence>MSDENNLHAAMERAMQSGDMGIRPMAKEDDGPIGKQVLIRTTDSDRAMWKEAASAEGVTLSSWIRTNLNNAAKTLLECEHPANMTRFYPWATICTKCGKRLVS</sequence>
<organism evidence="1">
    <name type="scientific">uncultured Caudovirales phage</name>
    <dbReference type="NCBI Taxonomy" id="2100421"/>
    <lineage>
        <taxon>Viruses</taxon>
        <taxon>Duplodnaviria</taxon>
        <taxon>Heunggongvirae</taxon>
        <taxon>Uroviricota</taxon>
        <taxon>Caudoviricetes</taxon>
        <taxon>Peduoviridae</taxon>
        <taxon>Maltschvirus</taxon>
        <taxon>Maltschvirus maltsch</taxon>
    </lineage>
</organism>
<reference evidence="1" key="1">
    <citation type="submission" date="2020-04" db="EMBL/GenBank/DDBJ databases">
        <authorList>
            <person name="Chiriac C."/>
            <person name="Salcher M."/>
            <person name="Ghai R."/>
            <person name="Kavagutti S V."/>
        </authorList>
    </citation>
    <scope>NUCLEOTIDE SEQUENCE</scope>
</reference>
<gene>
    <name evidence="1" type="ORF">UFOVP658_91</name>
</gene>
<dbReference type="EMBL" id="LR796639">
    <property type="protein sequence ID" value="CAB4156641.1"/>
    <property type="molecule type" value="Genomic_DNA"/>
</dbReference>
<name>A0A6J5NGJ2_9CAUD</name>
<protein>
    <submittedName>
        <fullName evidence="1">Uncharacterized protein</fullName>
    </submittedName>
</protein>
<dbReference type="Gene3D" id="1.20.5.780">
    <property type="entry name" value="Single helix bin"/>
    <property type="match status" value="1"/>
</dbReference>